<dbReference type="CDD" id="cd06974">
    <property type="entry name" value="TerD_like"/>
    <property type="match status" value="1"/>
</dbReference>
<gene>
    <name evidence="3" type="ORF">SAMN05421541_109209</name>
</gene>
<dbReference type="EMBL" id="FONV01000009">
    <property type="protein sequence ID" value="SFF36198.1"/>
    <property type="molecule type" value="Genomic_DNA"/>
</dbReference>
<sequence length="194" mass="20652">MSVSLTKGGNVSLTKQAGPGGLSAVTVGLGWDVRTTTGTDFDLDASAIVADPNGKVISDQHFVFFGNLATPDGLVQHTGDNLTGAGDGDDEQINLRLSELPPQCDKVVFNVSIYEADQRGQSFGQVRNAFIRVINQADGRELARYDLSEDASTETAMVFGEVYRNGPEWKFRAVGQGYASGLRGIAMDYGVNVA</sequence>
<keyword evidence="4" id="KW-1185">Reference proteome</keyword>
<dbReference type="PANTHER" id="PTHR32097">
    <property type="entry name" value="CAMP-BINDING PROTEIN 1-RELATED"/>
    <property type="match status" value="1"/>
</dbReference>
<evidence type="ECO:0000313" key="4">
    <source>
        <dbReference type="Proteomes" id="UP000199645"/>
    </source>
</evidence>
<organism evidence="3 4">
    <name type="scientific">Actinoplanes philippinensis</name>
    <dbReference type="NCBI Taxonomy" id="35752"/>
    <lineage>
        <taxon>Bacteria</taxon>
        <taxon>Bacillati</taxon>
        <taxon>Actinomycetota</taxon>
        <taxon>Actinomycetes</taxon>
        <taxon>Micromonosporales</taxon>
        <taxon>Micromonosporaceae</taxon>
        <taxon>Actinoplanes</taxon>
    </lineage>
</organism>
<name>A0A1I2I3G1_9ACTN</name>
<dbReference type="RefSeq" id="WP_093617892.1">
    <property type="nucleotide sequence ID" value="NZ_BOMT01000053.1"/>
</dbReference>
<comment type="similarity">
    <text evidence="1">Belongs to the CAPAB/TerDEXZ family.</text>
</comment>
<evidence type="ECO:0000313" key="3">
    <source>
        <dbReference type="EMBL" id="SFF36198.1"/>
    </source>
</evidence>
<reference evidence="3 4" key="1">
    <citation type="submission" date="2016-10" db="EMBL/GenBank/DDBJ databases">
        <authorList>
            <person name="de Groot N.N."/>
        </authorList>
    </citation>
    <scope>NUCLEOTIDE SEQUENCE [LARGE SCALE GENOMIC DNA]</scope>
    <source>
        <strain evidence="3 4">DSM 43019</strain>
    </source>
</reference>
<dbReference type="Proteomes" id="UP000199645">
    <property type="component" value="Unassembled WGS sequence"/>
</dbReference>
<dbReference type="STRING" id="35752.SAMN05421541_109209"/>
<evidence type="ECO:0000256" key="1">
    <source>
        <dbReference type="ARBA" id="ARBA00008775"/>
    </source>
</evidence>
<dbReference type="AlphaFoldDB" id="A0A1I2I3G1"/>
<protein>
    <submittedName>
        <fullName evidence="3">Tellurium resistance protein TerD</fullName>
    </submittedName>
</protein>
<dbReference type="InterPro" id="IPR003325">
    <property type="entry name" value="TerD"/>
</dbReference>
<accession>A0A1I2I3G1</accession>
<dbReference type="InterPro" id="IPR051324">
    <property type="entry name" value="Stress/Tellurium_Resist"/>
</dbReference>
<proteinExistence type="inferred from homology"/>
<feature type="domain" description="TerD" evidence="2">
    <location>
        <begin position="1"/>
        <end position="189"/>
    </location>
</feature>
<dbReference type="Gene3D" id="2.60.60.30">
    <property type="entry name" value="sav2460 like domains"/>
    <property type="match status" value="1"/>
</dbReference>
<dbReference type="OrthoDB" id="56224at2"/>
<dbReference type="Pfam" id="PF02342">
    <property type="entry name" value="TerD"/>
    <property type="match status" value="1"/>
</dbReference>
<evidence type="ECO:0000259" key="2">
    <source>
        <dbReference type="Pfam" id="PF02342"/>
    </source>
</evidence>
<dbReference type="PANTHER" id="PTHR32097:SF4">
    <property type="entry name" value="GENERAL STRESS PROTEIN 16U"/>
    <property type="match status" value="1"/>
</dbReference>